<evidence type="ECO:0000256" key="6">
    <source>
        <dbReference type="ARBA" id="ARBA00022692"/>
    </source>
</evidence>
<feature type="transmembrane region" description="Helical" evidence="16">
    <location>
        <begin position="38"/>
        <end position="57"/>
    </location>
</feature>
<dbReference type="RefSeq" id="WP_137265066.1">
    <property type="nucleotide sequence ID" value="NZ_SZUA01000001.1"/>
</dbReference>
<gene>
    <name evidence="20" type="ORF">FCE95_00535</name>
</gene>
<evidence type="ECO:0000256" key="3">
    <source>
        <dbReference type="ARBA" id="ARBA00022475"/>
    </source>
</evidence>
<evidence type="ECO:0000256" key="13">
    <source>
        <dbReference type="ARBA" id="ARBA00053015"/>
    </source>
</evidence>
<keyword evidence="5 20" id="KW-0808">Transferase</keyword>
<evidence type="ECO:0000313" key="20">
    <source>
        <dbReference type="EMBL" id="TKR32857.1"/>
    </source>
</evidence>
<comment type="subcellular location">
    <subcellularLocation>
        <location evidence="1">Cell inner membrane</location>
        <topology evidence="1">Multi-pass membrane protein</topology>
    </subcellularLocation>
</comment>
<dbReference type="GO" id="GO:0042802">
    <property type="term" value="F:identical protein binding"/>
    <property type="evidence" value="ECO:0007669"/>
    <property type="project" value="UniProtKB-ARBA"/>
</dbReference>
<dbReference type="EC" id="2.7.10.2" evidence="20"/>
<keyword evidence="6 16" id="KW-0812">Transmembrane</keyword>
<keyword evidence="4" id="KW-0997">Cell inner membrane</keyword>
<evidence type="ECO:0000313" key="21">
    <source>
        <dbReference type="Proteomes" id="UP000308707"/>
    </source>
</evidence>
<organism evidence="20 21">
    <name type="scientific">Luteimonas gilva</name>
    <dbReference type="NCBI Taxonomy" id="2572684"/>
    <lineage>
        <taxon>Bacteria</taxon>
        <taxon>Pseudomonadati</taxon>
        <taxon>Pseudomonadota</taxon>
        <taxon>Gammaproteobacteria</taxon>
        <taxon>Lysobacterales</taxon>
        <taxon>Lysobacteraceae</taxon>
        <taxon>Luteimonas</taxon>
    </lineage>
</organism>
<feature type="transmembrane region" description="Helical" evidence="16">
    <location>
        <begin position="455"/>
        <end position="475"/>
    </location>
</feature>
<evidence type="ECO:0000256" key="4">
    <source>
        <dbReference type="ARBA" id="ARBA00022519"/>
    </source>
</evidence>
<reference evidence="20 21" key="1">
    <citation type="submission" date="2019-04" db="EMBL/GenBank/DDBJ databases">
        <title>Reference strain of H23.</title>
        <authorList>
            <person name="Luo X."/>
        </authorList>
    </citation>
    <scope>NUCLEOTIDE SEQUENCE [LARGE SCALE GENOMIC DNA]</scope>
    <source>
        <strain evidence="20 21">H23</strain>
    </source>
</reference>
<dbReference type="InterPro" id="IPR027417">
    <property type="entry name" value="P-loop_NTPase"/>
</dbReference>
<keyword evidence="12" id="KW-0829">Tyrosine-protein kinase</keyword>
<dbReference type="PANTHER" id="PTHR32309:SF32">
    <property type="entry name" value="TYROSINE-PROTEIN KINASE ETK-RELATED"/>
    <property type="match status" value="1"/>
</dbReference>
<keyword evidence="3" id="KW-1003">Cell membrane</keyword>
<keyword evidence="21" id="KW-1185">Reference proteome</keyword>
<evidence type="ECO:0000256" key="7">
    <source>
        <dbReference type="ARBA" id="ARBA00022741"/>
    </source>
</evidence>
<proteinExistence type="inferred from homology"/>
<dbReference type="InterPro" id="IPR032807">
    <property type="entry name" value="GNVR"/>
</dbReference>
<dbReference type="PANTHER" id="PTHR32309">
    <property type="entry name" value="TYROSINE-PROTEIN KINASE"/>
    <property type="match status" value="1"/>
</dbReference>
<feature type="domain" description="Tyrosine-protein kinase G-rich" evidence="19">
    <location>
        <begin position="397"/>
        <end position="478"/>
    </location>
</feature>
<dbReference type="OrthoDB" id="9775724at2"/>
<dbReference type="Pfam" id="PF13807">
    <property type="entry name" value="GNVR"/>
    <property type="match status" value="1"/>
</dbReference>
<evidence type="ECO:0000256" key="9">
    <source>
        <dbReference type="ARBA" id="ARBA00022840"/>
    </source>
</evidence>
<feature type="region of interest" description="Disordered" evidence="15">
    <location>
        <begin position="1"/>
        <end position="23"/>
    </location>
</feature>
<keyword evidence="14" id="KW-0175">Coiled coil</keyword>
<keyword evidence="8 20" id="KW-0418">Kinase</keyword>
<evidence type="ECO:0000256" key="1">
    <source>
        <dbReference type="ARBA" id="ARBA00004429"/>
    </source>
</evidence>
<dbReference type="SUPFAM" id="SSF52540">
    <property type="entry name" value="P-loop containing nucleoside triphosphate hydrolases"/>
    <property type="match status" value="1"/>
</dbReference>
<comment type="catalytic activity">
    <reaction evidence="13">
        <text>L-tyrosyl-[protein] + ATP = O-phospho-L-tyrosyl-[protein] + ADP + H(+)</text>
        <dbReference type="Rhea" id="RHEA:10596"/>
        <dbReference type="Rhea" id="RHEA-COMP:10136"/>
        <dbReference type="Rhea" id="RHEA-COMP:20101"/>
        <dbReference type="ChEBI" id="CHEBI:15378"/>
        <dbReference type="ChEBI" id="CHEBI:30616"/>
        <dbReference type="ChEBI" id="CHEBI:46858"/>
        <dbReference type="ChEBI" id="CHEBI:61978"/>
        <dbReference type="ChEBI" id="CHEBI:456216"/>
    </reaction>
</comment>
<keyword evidence="10 16" id="KW-1133">Transmembrane helix</keyword>
<dbReference type="Proteomes" id="UP000308707">
    <property type="component" value="Unassembled WGS sequence"/>
</dbReference>
<comment type="caution">
    <text evidence="20">The sequence shown here is derived from an EMBL/GenBank/DDBJ whole genome shotgun (WGS) entry which is preliminary data.</text>
</comment>
<accession>A0A4U5JXB0</accession>
<evidence type="ECO:0000256" key="14">
    <source>
        <dbReference type="SAM" id="Coils"/>
    </source>
</evidence>
<keyword evidence="11 16" id="KW-0472">Membrane</keyword>
<evidence type="ECO:0000256" key="16">
    <source>
        <dbReference type="SAM" id="Phobius"/>
    </source>
</evidence>
<dbReference type="EMBL" id="SZUA01000001">
    <property type="protein sequence ID" value="TKR32857.1"/>
    <property type="molecule type" value="Genomic_DNA"/>
</dbReference>
<name>A0A4U5JXB0_9GAMM</name>
<keyword evidence="9" id="KW-0067">ATP-binding</keyword>
<dbReference type="NCBIfam" id="TIGR01007">
    <property type="entry name" value="eps_fam"/>
    <property type="match status" value="1"/>
</dbReference>
<dbReference type="Pfam" id="PF23607">
    <property type="entry name" value="WZC_N"/>
    <property type="match status" value="1"/>
</dbReference>
<dbReference type="GO" id="GO:0005886">
    <property type="term" value="C:plasma membrane"/>
    <property type="evidence" value="ECO:0007669"/>
    <property type="project" value="UniProtKB-SubCell"/>
</dbReference>
<evidence type="ECO:0000256" key="5">
    <source>
        <dbReference type="ARBA" id="ARBA00022679"/>
    </source>
</evidence>
<comment type="similarity">
    <text evidence="2">Belongs to the etk/wzc family.</text>
</comment>
<dbReference type="CDD" id="cd05387">
    <property type="entry name" value="BY-kinase"/>
    <property type="match status" value="1"/>
</dbReference>
<keyword evidence="7" id="KW-0547">Nucleotide-binding</keyword>
<dbReference type="GO" id="GO:0004715">
    <property type="term" value="F:non-membrane spanning protein tyrosine kinase activity"/>
    <property type="evidence" value="ECO:0007669"/>
    <property type="project" value="UniProtKB-EC"/>
</dbReference>
<evidence type="ECO:0000256" key="2">
    <source>
        <dbReference type="ARBA" id="ARBA00008883"/>
    </source>
</evidence>
<dbReference type="InterPro" id="IPR050445">
    <property type="entry name" value="Bact_polysacc_biosynth/exp"/>
</dbReference>
<dbReference type="InterPro" id="IPR025669">
    <property type="entry name" value="AAA_dom"/>
</dbReference>
<dbReference type="Gene3D" id="3.40.50.300">
    <property type="entry name" value="P-loop containing nucleotide triphosphate hydrolases"/>
    <property type="match status" value="1"/>
</dbReference>
<feature type="domain" description="AAA" evidence="18">
    <location>
        <begin position="564"/>
        <end position="679"/>
    </location>
</feature>
<evidence type="ECO:0000259" key="17">
    <source>
        <dbReference type="Pfam" id="PF02706"/>
    </source>
</evidence>
<sequence>MATHLIARTDNPFPPPSPARDEDIDLPTLVGTLTDRKWLILSGTLLFAAASFAYVLFATPKYEANAVLQVENRLPPVPGINTNAAAPAPTIADAPAATETQLLTSRRVLGEAMQRLNLDIAAEPVRFPLIGDMAARAQQRTEPGKLASPWFGLKSYGWGGERIKIAKLEVPQALTDVPLRLVADGGGRYSLFDPNGESLAQGRIGQDVNTDEGVRIRVETLVANPGMRFDVTRLNPMTIMADLKRDISVSEQGRNSGIIALAYANADPMLAKQVLDRITQAYVSQNVARNSAEAAKRLKFVTEQLPKVRRELAEAQAALNRFQTRTGTMDVGTQNRSLLEQTVALDTNIQQLQVQLADASSRFTPAHPVYASLQKQINQFQGQKAALQGRINQLPDAQQGLFRLNRDVEVTNQTYASLLDQQQQLSIARESAIGTARLIDPADVDLDNPTWPKPLLTVAAGTAIGALLMIAFVLLRQMFRRGVEDPVDIELLGLPVYASIPYSEKGKQIAMLPGRTRRDGRHRLLALRAPTDLAMEALRTLRTSLHFARMETRNNLLMIAAPSPGVGKTFVCANLAVTMAQAGQRVLLIDADMRRGTLHRAVGVRSDRGLSDLICGHLQPEEAIHQVPGTGNLSFISRGSVPPNPSELLMHPNFARLLHKVGKEFDIVVIDTPPVLAVTDAAVIGHHVGICLMVVRWGLNQQREIVLAKQRLEQNGVEVRGAIFNAVQKRGAGQYAYSYYDYQTVHNP</sequence>
<dbReference type="InterPro" id="IPR003856">
    <property type="entry name" value="LPS_length_determ_N"/>
</dbReference>
<feature type="coiled-coil region" evidence="14">
    <location>
        <begin position="298"/>
        <end position="325"/>
    </location>
</feature>
<dbReference type="Pfam" id="PF02706">
    <property type="entry name" value="Wzz"/>
    <property type="match status" value="1"/>
</dbReference>
<evidence type="ECO:0000256" key="11">
    <source>
        <dbReference type="ARBA" id="ARBA00023136"/>
    </source>
</evidence>
<dbReference type="InterPro" id="IPR005702">
    <property type="entry name" value="Wzc-like_C"/>
</dbReference>
<protein>
    <submittedName>
        <fullName evidence="20">Polysaccharide biosynthesis tyrosine autokinase</fullName>
        <ecNumber evidence="20">2.7.10.2</ecNumber>
    </submittedName>
</protein>
<evidence type="ECO:0000259" key="19">
    <source>
        <dbReference type="Pfam" id="PF13807"/>
    </source>
</evidence>
<evidence type="ECO:0000256" key="12">
    <source>
        <dbReference type="ARBA" id="ARBA00023137"/>
    </source>
</evidence>
<dbReference type="GO" id="GO:0005524">
    <property type="term" value="F:ATP binding"/>
    <property type="evidence" value="ECO:0007669"/>
    <property type="project" value="UniProtKB-KW"/>
</dbReference>
<dbReference type="Pfam" id="PF13614">
    <property type="entry name" value="AAA_31"/>
    <property type="match status" value="1"/>
</dbReference>
<evidence type="ECO:0000256" key="15">
    <source>
        <dbReference type="SAM" id="MobiDB-lite"/>
    </source>
</evidence>
<dbReference type="AlphaFoldDB" id="A0A4U5JXB0"/>
<feature type="domain" description="Polysaccharide chain length determinant N-terminal" evidence="17">
    <location>
        <begin position="22"/>
        <end position="115"/>
    </location>
</feature>
<dbReference type="SUPFAM" id="SSF57997">
    <property type="entry name" value="Tropomyosin"/>
    <property type="match status" value="1"/>
</dbReference>
<evidence type="ECO:0000259" key="18">
    <source>
        <dbReference type="Pfam" id="PF13614"/>
    </source>
</evidence>
<evidence type="ECO:0000256" key="10">
    <source>
        <dbReference type="ARBA" id="ARBA00022989"/>
    </source>
</evidence>
<dbReference type="FunFam" id="3.40.50.300:FF:000527">
    <property type="entry name" value="Tyrosine-protein kinase etk"/>
    <property type="match status" value="1"/>
</dbReference>
<evidence type="ECO:0000256" key="8">
    <source>
        <dbReference type="ARBA" id="ARBA00022777"/>
    </source>
</evidence>